<dbReference type="InterPro" id="IPR005135">
    <property type="entry name" value="Endo/exonuclease/phosphatase"/>
</dbReference>
<name>A0A226DAM1_FOLCA</name>
<comment type="caution">
    <text evidence="2">The sequence shown here is derived from an EMBL/GenBank/DDBJ whole genome shotgun (WGS) entry which is preliminary data.</text>
</comment>
<dbReference type="InterPro" id="IPR043502">
    <property type="entry name" value="DNA/RNA_pol_sf"/>
</dbReference>
<dbReference type="GO" id="GO:0071897">
    <property type="term" value="P:DNA biosynthetic process"/>
    <property type="evidence" value="ECO:0007669"/>
    <property type="project" value="UniProtKB-ARBA"/>
</dbReference>
<evidence type="ECO:0000313" key="2">
    <source>
        <dbReference type="EMBL" id="OXA41948.1"/>
    </source>
</evidence>
<dbReference type="GO" id="GO:0003824">
    <property type="term" value="F:catalytic activity"/>
    <property type="evidence" value="ECO:0007669"/>
    <property type="project" value="InterPro"/>
</dbReference>
<dbReference type="SUPFAM" id="SSF56219">
    <property type="entry name" value="DNase I-like"/>
    <property type="match status" value="1"/>
</dbReference>
<dbReference type="InterPro" id="IPR000477">
    <property type="entry name" value="RT_dom"/>
</dbReference>
<dbReference type="AlphaFoldDB" id="A0A226DAM1"/>
<gene>
    <name evidence="2" type="ORF">Fcan01_23119</name>
</gene>
<dbReference type="CDD" id="cd01650">
    <property type="entry name" value="RT_nLTR_like"/>
    <property type="match status" value="1"/>
</dbReference>
<dbReference type="Pfam" id="PF14529">
    <property type="entry name" value="Exo_endo_phos_2"/>
    <property type="match status" value="1"/>
</dbReference>
<evidence type="ECO:0000313" key="3">
    <source>
        <dbReference type="Proteomes" id="UP000198287"/>
    </source>
</evidence>
<reference evidence="2 3" key="1">
    <citation type="submission" date="2015-12" db="EMBL/GenBank/DDBJ databases">
        <title>The genome of Folsomia candida.</title>
        <authorList>
            <person name="Faddeeva A."/>
            <person name="Derks M.F."/>
            <person name="Anvar Y."/>
            <person name="Smit S."/>
            <person name="Van Straalen N."/>
            <person name="Roelofs D."/>
        </authorList>
    </citation>
    <scope>NUCLEOTIDE SEQUENCE [LARGE SCALE GENOMIC DNA]</scope>
    <source>
        <strain evidence="2 3">VU population</strain>
        <tissue evidence="2">Whole body</tissue>
    </source>
</reference>
<keyword evidence="3" id="KW-1185">Reference proteome</keyword>
<dbReference type="Proteomes" id="UP000198287">
    <property type="component" value="Unassembled WGS sequence"/>
</dbReference>
<protein>
    <submittedName>
        <fullName evidence="2">Retrovirus-related Pol polyprotein from type-1 retrotransposable element R1</fullName>
    </submittedName>
</protein>
<dbReference type="OMA" id="CANAHHT"/>
<dbReference type="PROSITE" id="PS50878">
    <property type="entry name" value="RT_POL"/>
    <property type="match status" value="1"/>
</dbReference>
<evidence type="ECO:0000259" key="1">
    <source>
        <dbReference type="PROSITE" id="PS50878"/>
    </source>
</evidence>
<dbReference type="Gene3D" id="3.60.10.10">
    <property type="entry name" value="Endonuclease/exonuclease/phosphatase"/>
    <property type="match status" value="1"/>
</dbReference>
<dbReference type="PANTHER" id="PTHR19446">
    <property type="entry name" value="REVERSE TRANSCRIPTASES"/>
    <property type="match status" value="1"/>
</dbReference>
<sequence length="555" mass="62494">MRSLVAYCESKRLPILIGCANAHHTLWGSTNCNERGLELLDYLGCTNLQVLNKGHEPTFVTKSRSEVLDLTLISADLAYTCTDWWVDREDSSSDHRYIRARFKVGPPPPVSFRNKLTGLRKEARKRQRAAKRDDESWEAYRHARAQYHAAMQSAKRKSWREYVKNLDGCHPVSRLVKLLRNDTIAKLGCLDKGSGVYTKSLSETAQYLLEQNFPNDSREIIWSYSHEPSADLELIEQIVTESKIKRAIKSFSPFKAAGGDGIFSALLQWGLDLIVPSLKTIFCGCLKFGFMPGRWRTMRVVFIPKPGKDSYERASSWRPISLTSFILKTLEKLIDDHIRSSALVERLKRGHQFAYMSGLSTEDALHNVVAGIERSLKSSGSTLGVFLDVKRAFNEAPFDVLLSGLKRHNIHPLCCNFISHMLTSRSVEFVTYGRTFSRRVKKGCPQGGVLSPLLWNLAVDELLTELMGKFPGIYTQGYADDVALLSSGFDLSIVRDLAQQALSFAGRWSRGVGLSLNDKSSVVLFTNKRKFRLKPLTLEGKKLEYSGSCTYLGSL</sequence>
<dbReference type="InterPro" id="IPR036691">
    <property type="entry name" value="Endo/exonu/phosph_ase_sf"/>
</dbReference>
<accession>A0A226DAM1</accession>
<feature type="domain" description="Reverse transcriptase" evidence="1">
    <location>
        <begin position="284"/>
        <end position="555"/>
    </location>
</feature>
<dbReference type="SUPFAM" id="SSF56672">
    <property type="entry name" value="DNA/RNA polymerases"/>
    <property type="match status" value="1"/>
</dbReference>
<proteinExistence type="predicted"/>
<dbReference type="STRING" id="158441.A0A226DAM1"/>
<dbReference type="Pfam" id="PF00078">
    <property type="entry name" value="RVT_1"/>
    <property type="match status" value="1"/>
</dbReference>
<dbReference type="EMBL" id="LNIX01000027">
    <property type="protein sequence ID" value="OXA41948.1"/>
    <property type="molecule type" value="Genomic_DNA"/>
</dbReference>
<dbReference type="OrthoDB" id="5419617at2759"/>
<organism evidence="2 3">
    <name type="scientific">Folsomia candida</name>
    <name type="common">Springtail</name>
    <dbReference type="NCBI Taxonomy" id="158441"/>
    <lineage>
        <taxon>Eukaryota</taxon>
        <taxon>Metazoa</taxon>
        <taxon>Ecdysozoa</taxon>
        <taxon>Arthropoda</taxon>
        <taxon>Hexapoda</taxon>
        <taxon>Collembola</taxon>
        <taxon>Entomobryomorpha</taxon>
        <taxon>Isotomoidea</taxon>
        <taxon>Isotomidae</taxon>
        <taxon>Proisotominae</taxon>
        <taxon>Folsomia</taxon>
    </lineage>
</organism>